<dbReference type="EMBL" id="JACGCI010000182">
    <property type="protein sequence ID" value="KAF6742496.1"/>
    <property type="molecule type" value="Genomic_DNA"/>
</dbReference>
<reference evidence="2 3" key="1">
    <citation type="submission" date="2020-07" db="EMBL/GenBank/DDBJ databases">
        <title>Comparative genomics of pyrophilous fungi reveals a link between fire events and developmental genes.</title>
        <authorList>
            <consortium name="DOE Joint Genome Institute"/>
            <person name="Steindorff A.S."/>
            <person name="Carver A."/>
            <person name="Calhoun S."/>
            <person name="Stillman K."/>
            <person name="Liu H."/>
            <person name="Lipzen A."/>
            <person name="Pangilinan J."/>
            <person name="Labutti K."/>
            <person name="Bruns T.D."/>
            <person name="Grigoriev I.V."/>
        </authorList>
    </citation>
    <scope>NUCLEOTIDE SEQUENCE [LARGE SCALE GENOMIC DNA]</scope>
    <source>
        <strain evidence="2 3">CBS 144469</strain>
    </source>
</reference>
<protein>
    <recommendedName>
        <fullName evidence="4">F-box domain-containing protein</fullName>
    </recommendedName>
</protein>
<evidence type="ECO:0000313" key="3">
    <source>
        <dbReference type="Proteomes" id="UP000521943"/>
    </source>
</evidence>
<organism evidence="2 3">
    <name type="scientific">Ephemerocybe angulata</name>
    <dbReference type="NCBI Taxonomy" id="980116"/>
    <lineage>
        <taxon>Eukaryota</taxon>
        <taxon>Fungi</taxon>
        <taxon>Dikarya</taxon>
        <taxon>Basidiomycota</taxon>
        <taxon>Agaricomycotina</taxon>
        <taxon>Agaricomycetes</taxon>
        <taxon>Agaricomycetidae</taxon>
        <taxon>Agaricales</taxon>
        <taxon>Agaricineae</taxon>
        <taxon>Psathyrellaceae</taxon>
        <taxon>Ephemerocybe</taxon>
    </lineage>
</organism>
<evidence type="ECO:0000256" key="1">
    <source>
        <dbReference type="SAM" id="MobiDB-lite"/>
    </source>
</evidence>
<evidence type="ECO:0008006" key="4">
    <source>
        <dbReference type="Google" id="ProtNLM"/>
    </source>
</evidence>
<dbReference type="OrthoDB" id="3051815at2759"/>
<name>A0A8H6HA91_9AGAR</name>
<dbReference type="Gene3D" id="1.20.1280.50">
    <property type="match status" value="1"/>
</dbReference>
<feature type="region of interest" description="Disordered" evidence="1">
    <location>
        <begin position="698"/>
        <end position="720"/>
    </location>
</feature>
<sequence>MDIETPFLHNLDTNHVPSQAHVPVIRSLLQDHQKPLDALDAQIAALTATRNARATFVQRHIALASPIKRLPNDVLSSLFIALWAGEPENGDMSPTSPGVVLSHVCRRWRQLALATPTLWSALKIHSPPLHRVCTYSYGKVSRNDAARSWEREVKRILATSCVWIERSKSCPLSLDIDLPHLGEALFVGVKPPLNTGDLPLLVEVICDVSSRWRKAIIRLPANSSAAAAEWPYTRFVALTAGDVPLLRELAIIQPVNDLHMPPPAISPIQQGLAIIGAHSLHSLSFGPLRVPLVSLSVRWDQLTSLTFNGRVIGHGVSSFGVNEALTLFRMCPRLVTCDILMYITDVPDYAAHAGTIRMRYLESLTFRYSVPGRAFMRYVDLPSLHTLRLPNLIDGDFETAEEDPWNPLQEWLEAYGVQLKVVEFNMAYLAPVTLDACMGLLKGVVELRLLCRSSSPPFPPRPPPHILPQARIDGEFLARLGGMVDDTTSRSEDIWCPNLEVVHFPKHRNEFTEEDLLEFIVARSRASATGGGTHIASVISGTVPRTGLHRPGSSIKTNIAAGREAHLLENFATATLGFIPAGTPYRTLDRLVPVGPTPLFKHSIVCALEASTILEMKLEPLRDLFRSFGIEERDWYAQAGFKHVPELFSTTEPHIIITFSKWRNALARERADFSEKLLSILSPFPIVLRCGKHARELGGNRKAPGGPPEDPLFGPKSSSQPEEGFLVLKDLEIPYSDSYRPVIDMNASNGADSDSQHGDLKNRLSAVFRFEIETSNREGRGVGGSRVLKFKKLHWEGPSGYVLREACVTVICDQESTFDILPAARAEVDTSHGITQTNLKSRTDENTKEAKAEVKVWSMLLGGSRKRTRKEEDSATESTNRNALQVCHVERAKSGAVKYTRYPGFSNKNHLALGEGDLPTLTVHPKVTQQAPTTYTVRVLSIWDFDGQPTSGPRKAWRSLLRKGGRSGHLGITGGDPRRFTEVAHCAQVMVAHNFLGDASETSNTSHVFEDLRVSPGRA</sequence>
<dbReference type="AlphaFoldDB" id="A0A8H6HA91"/>
<keyword evidence="3" id="KW-1185">Reference proteome</keyword>
<gene>
    <name evidence="2" type="ORF">DFP72DRAFT_1179191</name>
</gene>
<evidence type="ECO:0000313" key="2">
    <source>
        <dbReference type="EMBL" id="KAF6742496.1"/>
    </source>
</evidence>
<dbReference type="Proteomes" id="UP000521943">
    <property type="component" value="Unassembled WGS sequence"/>
</dbReference>
<accession>A0A8H6HA91</accession>
<proteinExistence type="predicted"/>
<comment type="caution">
    <text evidence="2">The sequence shown here is derived from an EMBL/GenBank/DDBJ whole genome shotgun (WGS) entry which is preliminary data.</text>
</comment>